<feature type="domain" description="Alpha-macroglobulin receptor-binding" evidence="7">
    <location>
        <begin position="1421"/>
        <end position="1501"/>
    </location>
</feature>
<evidence type="ECO:0000256" key="2">
    <source>
        <dbReference type="PROSITE-ProRule" id="PRU00124"/>
    </source>
</evidence>
<dbReference type="InterPro" id="IPR001599">
    <property type="entry name" value="Macroglobln_a2"/>
</dbReference>
<dbReference type="SUPFAM" id="SSF57424">
    <property type="entry name" value="LDL receptor-like module"/>
    <property type="match status" value="1"/>
</dbReference>
<dbReference type="InterPro" id="IPR013783">
    <property type="entry name" value="Ig-like_fold"/>
</dbReference>
<sequence>MTWLAGALVIMTACLTWSPCETNDAGGMNGYRLAHLQEFLVLAPQKVRPEQIYELHITLYRMLYADLTVRAVLSRNEEEYASGSVIFYDPGTKSIQLEVPITATPGQHKLSVEGIVSGGTGEPVFKNVTEVIFDTKYVSLFIQTDSPVYYPPQTVKYRIIGVTPYLKPVSGSMIIYLKDGNGNIVRRWLQKQLNFGMYEAEFELSYPVTPGEWSIMVEAFGHVYTKSLSVVMYWPNERFFAVNVTTPMYVFDTEWGVAGTIMGEHTNGNVYAWGNATISMMVKNKEGQMLQGEIRKVISYLTGSVPFEFTMEEIKETWGDVTDMELHFKGWIHDWYFLDTQNGTSVTRVMKDGVKLTYLGRGLRTFKPNTPVTIYFAVQRADGTPYDGFFNRQIYVQRIATGSGAKSVPEELRVIPSDAIVRYTFYPTESDETIRVIARHPKTGSQVEVRLFRYFSANNKYLALSSQTDMPKTDDYMILTVRTNFFVEEIRYLIVAGGNVLLGSSLVMNTRQKTFSVAVSHEMAPTAKIVAYCVTDGEIVMDSLSFFVQDTRLTTGSMQINLGKDFTQDTIELIVRGSAGGFVGVTGNDYEWYRRGASTFLRKEDVIQELMSYDRPAEGPFVQTWYYDDARWEESTFFSAPTNGMDTLSTVEASGLVALSDMNMTAMQEYTSCNRTLGFGLCPNGQCYELSRKCDGRIDCEDGYDEVTCPPKEDEMWSKRKPDISNLHFMPRYFDPTDWMWKVSYIKQNGQVELKLDVPEYTDASVMSGFILHPELGLSLVTQPVEHDTSRLFLMVSEAPSTIRRGEQVGIRLALLNNWDQDQEVVYITAIILMLHGGEDYRFVRVEEFGYVSSYNPRLLGGDVQTMIDMKAGEQRYVMMPIVPIIESGQFVVRVSAYGPMKIDTEEVTINVRYDGVSVTDFTPYLLDLVNQGSQLIPDFNIPIPERFVEPGQRDVLYIPGSNKVFMGIHGDMVLPGLMAPELSLYDTIDSHINPESADGYMFDYAVNLQTLNYLQVTNVLTREDRERSLEFMQSILMRQYSYLQDDGSMKMFRRDSKSCVWLTAYCMRILHATVISQWSEQVYIPIAILNKMATWLSKQQLPSGAVIESADVYYNQNYRPFVRDMNNVTQEWHIPTTALTVIAMSLGTRLTGTAKTQADEVSQKGAEYLAEKYMFINDPFQLAITAYALEVAKNREKDNAFLRLRTFRRTGEFVYWANKEIPPNVVNIINTVPIMEPRDWFENLENSVMATSYSLMLYLAHNQLAESVPIMKWIVSQHKHLMFWSSTQDTMLALEALSEYAYRETNRDFYKLTLYLTGTAKEWGVYSLTLNKTNFADLEVFEMQRAYGEIRANAIGTGYAYLGMTSVRHMEKAYQIDEHGPDFPSYDIEVAEMSFRGRNASSLSMTVCASWTRTDLYPESGMSFLKIAIPSGYTITRDAINDLYSSGVPGLRRARFCEQNLYIFVETYTTARKCVSFEAKRWYPVANMSIVHDLQIRNYAEEGLYRQTAWEAYTLFHLHICQVCGSFQCPYCQFYNHSPLLSPALSSVVFSAMLAMFMSSYWR</sequence>
<protein>
    <recommendedName>
        <fullName evidence="11">CD109 antigen</fullName>
    </recommendedName>
</protein>
<reference evidence="10" key="1">
    <citation type="submission" date="2012-12" db="EMBL/GenBank/DDBJ databases">
        <authorList>
            <person name="Hellsten U."/>
            <person name="Grimwood J."/>
            <person name="Chapman J.A."/>
            <person name="Shapiro H."/>
            <person name="Aerts A."/>
            <person name="Otillar R.P."/>
            <person name="Terry A.Y."/>
            <person name="Boore J.L."/>
            <person name="Simakov O."/>
            <person name="Marletaz F."/>
            <person name="Cho S.-J."/>
            <person name="Edsinger-Gonzales E."/>
            <person name="Havlak P."/>
            <person name="Kuo D.-H."/>
            <person name="Larsson T."/>
            <person name="Lv J."/>
            <person name="Arendt D."/>
            <person name="Savage R."/>
            <person name="Osoegawa K."/>
            <person name="de Jong P."/>
            <person name="Lindberg D.R."/>
            <person name="Seaver E.C."/>
            <person name="Weisblat D.A."/>
            <person name="Putnam N.H."/>
            <person name="Grigoriev I.V."/>
            <person name="Rokhsar D.S."/>
        </authorList>
    </citation>
    <scope>NUCLEOTIDE SEQUENCE</scope>
    <source>
        <strain evidence="10">I ESC-2004</strain>
    </source>
</reference>
<dbReference type="InterPro" id="IPR008930">
    <property type="entry name" value="Terpenoid_cyclase/PrenylTrfase"/>
</dbReference>
<feature type="transmembrane region" description="Helical" evidence="3">
    <location>
        <begin position="1541"/>
        <end position="1563"/>
    </location>
</feature>
<dbReference type="FunCoup" id="R7UPV7">
    <property type="interactions" value="49"/>
</dbReference>
<dbReference type="InterPro" id="IPR011626">
    <property type="entry name" value="Alpha-macroglobulin_TED"/>
</dbReference>
<feature type="domain" description="Alpha-2-macroglobulin bait region" evidence="5">
    <location>
        <begin position="462"/>
        <end position="589"/>
    </location>
</feature>
<dbReference type="SUPFAM" id="SSF48239">
    <property type="entry name" value="Terpenoid cyclases/Protein prenyltransferases"/>
    <property type="match status" value="1"/>
</dbReference>
<dbReference type="EnsemblMetazoa" id="CapteT224374">
    <property type="protein sequence ID" value="CapteP224374"/>
    <property type="gene ID" value="CapteG224374"/>
</dbReference>
<keyword evidence="1 2" id="KW-1015">Disulfide bond</keyword>
<reference evidence="8 10" key="2">
    <citation type="journal article" date="2013" name="Nature">
        <title>Insights into bilaterian evolution from three spiralian genomes.</title>
        <authorList>
            <person name="Simakov O."/>
            <person name="Marletaz F."/>
            <person name="Cho S.J."/>
            <person name="Edsinger-Gonzales E."/>
            <person name="Havlak P."/>
            <person name="Hellsten U."/>
            <person name="Kuo D.H."/>
            <person name="Larsson T."/>
            <person name="Lv J."/>
            <person name="Arendt D."/>
            <person name="Savage R."/>
            <person name="Osoegawa K."/>
            <person name="de Jong P."/>
            <person name="Grimwood J."/>
            <person name="Chapman J.A."/>
            <person name="Shapiro H."/>
            <person name="Aerts A."/>
            <person name="Otillar R.P."/>
            <person name="Terry A.Y."/>
            <person name="Boore J.L."/>
            <person name="Grigoriev I.V."/>
            <person name="Lindberg D.R."/>
            <person name="Seaver E.C."/>
            <person name="Weisblat D.A."/>
            <person name="Putnam N.H."/>
            <person name="Rokhsar D.S."/>
        </authorList>
    </citation>
    <scope>NUCLEOTIDE SEQUENCE</scope>
    <source>
        <strain evidence="8 10">I ESC-2004</strain>
    </source>
</reference>
<dbReference type="OMA" id="WHHAITG"/>
<keyword evidence="3" id="KW-0812">Transmembrane</keyword>
<evidence type="ECO:0000259" key="6">
    <source>
        <dbReference type="SMART" id="SM01360"/>
    </source>
</evidence>
<keyword evidence="3" id="KW-1133">Transmembrane helix</keyword>
<evidence type="ECO:0000256" key="1">
    <source>
        <dbReference type="ARBA" id="ARBA00023157"/>
    </source>
</evidence>
<dbReference type="Pfam" id="PF07703">
    <property type="entry name" value="A2M_BRD"/>
    <property type="match status" value="1"/>
</dbReference>
<feature type="domain" description="Alpha-2-macroglobulin" evidence="6">
    <location>
        <begin position="737"/>
        <end position="828"/>
    </location>
</feature>
<evidence type="ECO:0000313" key="10">
    <source>
        <dbReference type="Proteomes" id="UP000014760"/>
    </source>
</evidence>
<dbReference type="InterPro" id="IPR011625">
    <property type="entry name" value="A2M_N_BRD"/>
</dbReference>
<evidence type="ECO:0000259" key="7">
    <source>
        <dbReference type="SMART" id="SM01361"/>
    </source>
</evidence>
<dbReference type="Gene3D" id="4.10.400.10">
    <property type="entry name" value="Low-density Lipoprotein Receptor"/>
    <property type="match status" value="1"/>
</dbReference>
<name>R7UPV7_CAPTE</name>
<dbReference type="Gene3D" id="1.50.10.20">
    <property type="match status" value="1"/>
</dbReference>
<dbReference type="Pfam" id="PF07677">
    <property type="entry name" value="A2M_recep"/>
    <property type="match status" value="1"/>
</dbReference>
<organism evidence="8">
    <name type="scientific">Capitella teleta</name>
    <name type="common">Polychaete worm</name>
    <dbReference type="NCBI Taxonomy" id="283909"/>
    <lineage>
        <taxon>Eukaryota</taxon>
        <taxon>Metazoa</taxon>
        <taxon>Spiralia</taxon>
        <taxon>Lophotrochozoa</taxon>
        <taxon>Annelida</taxon>
        <taxon>Polychaeta</taxon>
        <taxon>Sedentaria</taxon>
        <taxon>Scolecida</taxon>
        <taxon>Capitellidae</taxon>
        <taxon>Capitella</taxon>
    </lineage>
</organism>
<dbReference type="OrthoDB" id="6359008at2759"/>
<proteinExistence type="predicted"/>
<dbReference type="Gene3D" id="2.60.40.690">
    <property type="entry name" value="Alpha-macroglobulin, receptor-binding domain"/>
    <property type="match status" value="1"/>
</dbReference>
<dbReference type="InterPro" id="IPR036595">
    <property type="entry name" value="A-macroglobulin_rcpt-bd_sf"/>
</dbReference>
<dbReference type="Gene3D" id="2.60.40.10">
    <property type="entry name" value="Immunoglobulins"/>
    <property type="match status" value="1"/>
</dbReference>
<accession>R7UPV7</accession>
<dbReference type="InterPro" id="IPR009048">
    <property type="entry name" value="A-macroglobulin_rcpt-bd"/>
</dbReference>
<feature type="disulfide bond" evidence="2">
    <location>
        <begin position="694"/>
        <end position="709"/>
    </location>
</feature>
<evidence type="ECO:0000256" key="3">
    <source>
        <dbReference type="SAM" id="Phobius"/>
    </source>
</evidence>
<keyword evidence="10" id="KW-1185">Reference proteome</keyword>
<dbReference type="Gene3D" id="2.60.40.2950">
    <property type="match status" value="1"/>
</dbReference>
<comment type="caution">
    <text evidence="2">Lacks conserved residue(s) required for the propagation of feature annotation.</text>
</comment>
<feature type="chain" id="PRO_5008788244" description="CD109 antigen" evidence="4">
    <location>
        <begin position="23"/>
        <end position="1564"/>
    </location>
</feature>
<feature type="signal peptide" evidence="4">
    <location>
        <begin position="1"/>
        <end position="22"/>
    </location>
</feature>
<dbReference type="Pfam" id="PF01835">
    <property type="entry name" value="MG2"/>
    <property type="match status" value="1"/>
</dbReference>
<dbReference type="InterPro" id="IPR036055">
    <property type="entry name" value="LDL_receptor-like_sf"/>
</dbReference>
<evidence type="ECO:0000313" key="8">
    <source>
        <dbReference type="EMBL" id="ELU05461.1"/>
    </source>
</evidence>
<evidence type="ECO:0000313" key="9">
    <source>
        <dbReference type="EnsemblMetazoa" id="CapteP224374"/>
    </source>
</evidence>
<dbReference type="HOGENOM" id="CLU_001634_5_1_1"/>
<dbReference type="InterPro" id="IPR002890">
    <property type="entry name" value="MG2"/>
</dbReference>
<dbReference type="InterPro" id="IPR050473">
    <property type="entry name" value="A2M/Complement_sys"/>
</dbReference>
<dbReference type="STRING" id="283909.R7UPV7"/>
<dbReference type="PANTHER" id="PTHR11412:SF146">
    <property type="entry name" value="CD109 ANTIGEN"/>
    <property type="match status" value="1"/>
</dbReference>
<dbReference type="Proteomes" id="UP000014760">
    <property type="component" value="Unassembled WGS sequence"/>
</dbReference>
<dbReference type="GO" id="GO:0004866">
    <property type="term" value="F:endopeptidase inhibitor activity"/>
    <property type="evidence" value="ECO:0007669"/>
    <property type="project" value="InterPro"/>
</dbReference>
<keyword evidence="3" id="KW-0472">Membrane</keyword>
<gene>
    <name evidence="8" type="ORF">CAPTEDRAFT_224374</name>
</gene>
<reference evidence="9" key="3">
    <citation type="submission" date="2015-06" db="UniProtKB">
        <authorList>
            <consortium name="EnsemblMetazoa"/>
        </authorList>
    </citation>
    <scope>IDENTIFICATION</scope>
</reference>
<dbReference type="Pfam" id="PF00207">
    <property type="entry name" value="A2M"/>
    <property type="match status" value="1"/>
</dbReference>
<evidence type="ECO:0000256" key="4">
    <source>
        <dbReference type="SAM" id="SignalP"/>
    </source>
</evidence>
<keyword evidence="4" id="KW-0732">Signal</keyword>
<evidence type="ECO:0000259" key="5">
    <source>
        <dbReference type="SMART" id="SM01359"/>
    </source>
</evidence>
<dbReference type="SMART" id="SM01360">
    <property type="entry name" value="A2M"/>
    <property type="match status" value="1"/>
</dbReference>
<dbReference type="PANTHER" id="PTHR11412">
    <property type="entry name" value="MACROGLOBULIN / COMPLEMENT"/>
    <property type="match status" value="1"/>
</dbReference>
<dbReference type="Pfam" id="PF07678">
    <property type="entry name" value="TED_complement"/>
    <property type="match status" value="1"/>
</dbReference>
<dbReference type="CDD" id="cd00112">
    <property type="entry name" value="LDLa"/>
    <property type="match status" value="1"/>
</dbReference>
<dbReference type="SUPFAM" id="SSF49410">
    <property type="entry name" value="Alpha-macroglobulin receptor domain"/>
    <property type="match status" value="1"/>
</dbReference>
<dbReference type="SMART" id="SM01361">
    <property type="entry name" value="A2M_recep"/>
    <property type="match status" value="1"/>
</dbReference>
<dbReference type="InterPro" id="IPR002172">
    <property type="entry name" value="LDrepeatLR_classA_rpt"/>
</dbReference>
<dbReference type="SMART" id="SM00192">
    <property type="entry name" value="LDLa"/>
    <property type="match status" value="1"/>
</dbReference>
<evidence type="ECO:0008006" key="11">
    <source>
        <dbReference type="Google" id="ProtNLM"/>
    </source>
</evidence>
<dbReference type="EMBL" id="AMQN01007826">
    <property type="status" value="NOT_ANNOTATED_CDS"/>
    <property type="molecule type" value="Genomic_DNA"/>
</dbReference>
<dbReference type="SMART" id="SM01359">
    <property type="entry name" value="A2M_N_2"/>
    <property type="match status" value="1"/>
</dbReference>
<dbReference type="PROSITE" id="PS50068">
    <property type="entry name" value="LDLRA_2"/>
    <property type="match status" value="1"/>
</dbReference>
<feature type="disulfide bond" evidence="2">
    <location>
        <begin position="682"/>
        <end position="700"/>
    </location>
</feature>
<dbReference type="EMBL" id="KB301483">
    <property type="protein sequence ID" value="ELU05461.1"/>
    <property type="molecule type" value="Genomic_DNA"/>
</dbReference>
<dbReference type="Gene3D" id="2.60.40.1930">
    <property type="match status" value="2"/>
</dbReference>
<dbReference type="GO" id="GO:0005615">
    <property type="term" value="C:extracellular space"/>
    <property type="evidence" value="ECO:0007669"/>
    <property type="project" value="InterPro"/>
</dbReference>